<dbReference type="PANTHER" id="PTHR14336:SF15">
    <property type="entry name" value="DUAL ADAPTER FOR PHOSPHOTYROSINE AND 3-PHOSPHOTYROSINE AND 3-PHOSPHOINOSITIDE"/>
    <property type="match status" value="1"/>
</dbReference>
<keyword evidence="5" id="KW-1185">Reference proteome</keyword>
<feature type="domain" description="VPS9" evidence="3">
    <location>
        <begin position="352"/>
        <end position="502"/>
    </location>
</feature>
<dbReference type="Gene3D" id="2.30.29.30">
    <property type="entry name" value="Pleckstrin-homology domain (PH domain)/Phosphotyrosine-binding domain (PTB)"/>
    <property type="match status" value="1"/>
</dbReference>
<dbReference type="Pfam" id="PF02204">
    <property type="entry name" value="VPS9"/>
    <property type="match status" value="1"/>
</dbReference>
<comment type="caution">
    <text evidence="4">The sequence shown here is derived from an EMBL/GenBank/DDBJ whole genome shotgun (WGS) entry which is preliminary data.</text>
</comment>
<dbReference type="PANTHER" id="PTHR14336">
    <property type="entry name" value="TANDEM PH DOMAIN CONTAINING PROTEIN"/>
    <property type="match status" value="1"/>
</dbReference>
<organism evidence="4 5">
    <name type="scientific">Aphanomyces invadans</name>
    <dbReference type="NCBI Taxonomy" id="157072"/>
    <lineage>
        <taxon>Eukaryota</taxon>
        <taxon>Sar</taxon>
        <taxon>Stramenopiles</taxon>
        <taxon>Oomycota</taxon>
        <taxon>Saprolegniomycetes</taxon>
        <taxon>Saprolegniales</taxon>
        <taxon>Verrucalvaceae</taxon>
        <taxon>Aphanomyces</taxon>
    </lineage>
</organism>
<dbReference type="InterPro" id="IPR003123">
    <property type="entry name" value="VPS9"/>
</dbReference>
<evidence type="ECO:0008006" key="6">
    <source>
        <dbReference type="Google" id="ProtNLM"/>
    </source>
</evidence>
<protein>
    <recommendedName>
        <fullName evidence="6">PH domain-containing protein</fullName>
    </recommendedName>
</protein>
<dbReference type="SMART" id="SM00233">
    <property type="entry name" value="PH"/>
    <property type="match status" value="1"/>
</dbReference>
<feature type="region of interest" description="Disordered" evidence="1">
    <location>
        <begin position="30"/>
        <end position="62"/>
    </location>
</feature>
<dbReference type="Gene3D" id="1.20.1050.80">
    <property type="entry name" value="VPS9 domain"/>
    <property type="match status" value="1"/>
</dbReference>
<dbReference type="AlphaFoldDB" id="A0A3R6YZM7"/>
<evidence type="ECO:0000256" key="1">
    <source>
        <dbReference type="SAM" id="MobiDB-lite"/>
    </source>
</evidence>
<dbReference type="VEuPathDB" id="FungiDB:H310_13627"/>
<feature type="compositionally biased region" description="Basic and acidic residues" evidence="1">
    <location>
        <begin position="42"/>
        <end position="53"/>
    </location>
</feature>
<dbReference type="PROSITE" id="PS50003">
    <property type="entry name" value="PH_DOMAIN"/>
    <property type="match status" value="1"/>
</dbReference>
<name>A0A3R6YZM7_9STRA</name>
<sequence>MERPMRHRDVLEAQLGLLADDIVANAAEDLEANDPGPSRSSAEGKVHDSEVVPRRGIRPTLSANGMMSARNSSFWLQVVAQSHSDPSLQTSSRSLRCSVRVDSVVENASTVATHDSVREEDTSEAIPEADEIIYEHERYQILLGWGSWAVLLLFLYNRTKNLRRCGDDRCADFAQRRFVDDTQLDRKSGWLYKQGHILKNWKRRFFVLDGSVLRYFSEDVDATVPKSTTHKLKGEVLLFHKDTTVHYVDIHLSGRDFTFAIDTSGGEFSLMLQASSLDEREDWIYAIEDAILCRESYQDSSGTELKQNVEVWQHTEASPPYLLSTPHFGEGTRASVCALLCFVVCQMLGVVLSIRIVWPIILQVLERYRDYMVQIKQEAQIEHNYADARDTALLNQMDNYSLPFEKGQALMEAATSIYTLHAMEHDTPTSMPNTSPHLAADDFLPIFIYVVCQSRLRQVLLTRRIVSETMISSVAMGEVGYYSTMLEAAVEFIALFELPTESKKGKSPTNTPPSI</sequence>
<evidence type="ECO:0000313" key="4">
    <source>
        <dbReference type="EMBL" id="RHY30329.1"/>
    </source>
</evidence>
<evidence type="ECO:0000259" key="2">
    <source>
        <dbReference type="PROSITE" id="PS50003"/>
    </source>
</evidence>
<dbReference type="InterPro" id="IPR051707">
    <property type="entry name" value="PI-Interact_SigTrans_Reg"/>
</dbReference>
<accession>A0A3R6YZM7</accession>
<dbReference type="SUPFAM" id="SSF109993">
    <property type="entry name" value="VPS9 domain"/>
    <property type="match status" value="1"/>
</dbReference>
<dbReference type="SUPFAM" id="SSF50729">
    <property type="entry name" value="PH domain-like"/>
    <property type="match status" value="1"/>
</dbReference>
<dbReference type="Pfam" id="PF00169">
    <property type="entry name" value="PH"/>
    <property type="match status" value="1"/>
</dbReference>
<proteinExistence type="predicted"/>
<dbReference type="EMBL" id="QUSY01000329">
    <property type="protein sequence ID" value="RHY30329.1"/>
    <property type="molecule type" value="Genomic_DNA"/>
</dbReference>
<feature type="domain" description="PH" evidence="2">
    <location>
        <begin position="184"/>
        <end position="292"/>
    </location>
</feature>
<dbReference type="InterPro" id="IPR001849">
    <property type="entry name" value="PH_domain"/>
</dbReference>
<evidence type="ECO:0000259" key="3">
    <source>
        <dbReference type="PROSITE" id="PS51205"/>
    </source>
</evidence>
<dbReference type="InterPro" id="IPR037191">
    <property type="entry name" value="VPS9_dom_sf"/>
</dbReference>
<dbReference type="Proteomes" id="UP000285060">
    <property type="component" value="Unassembled WGS sequence"/>
</dbReference>
<gene>
    <name evidence="4" type="ORF">DYB32_004401</name>
</gene>
<evidence type="ECO:0000313" key="5">
    <source>
        <dbReference type="Proteomes" id="UP000285060"/>
    </source>
</evidence>
<dbReference type="PROSITE" id="PS51205">
    <property type="entry name" value="VPS9"/>
    <property type="match status" value="1"/>
</dbReference>
<reference evidence="4 5" key="1">
    <citation type="submission" date="2018-08" db="EMBL/GenBank/DDBJ databases">
        <title>Aphanomyces genome sequencing and annotation.</title>
        <authorList>
            <person name="Minardi D."/>
            <person name="Oidtmann B."/>
            <person name="Van Der Giezen M."/>
            <person name="Studholme D.J."/>
        </authorList>
    </citation>
    <scope>NUCLEOTIDE SEQUENCE [LARGE SCALE GENOMIC DNA]</scope>
    <source>
        <strain evidence="4 5">NJM0002</strain>
    </source>
</reference>
<dbReference type="InterPro" id="IPR011993">
    <property type="entry name" value="PH-like_dom_sf"/>
</dbReference>